<name>A0A0L8IB57_OCTBM</name>
<dbReference type="AlphaFoldDB" id="A0A0L8IB57"/>
<organism evidence="1">
    <name type="scientific">Octopus bimaculoides</name>
    <name type="common">California two-spotted octopus</name>
    <dbReference type="NCBI Taxonomy" id="37653"/>
    <lineage>
        <taxon>Eukaryota</taxon>
        <taxon>Metazoa</taxon>
        <taxon>Spiralia</taxon>
        <taxon>Lophotrochozoa</taxon>
        <taxon>Mollusca</taxon>
        <taxon>Cephalopoda</taxon>
        <taxon>Coleoidea</taxon>
        <taxon>Octopodiformes</taxon>
        <taxon>Octopoda</taxon>
        <taxon>Incirrata</taxon>
        <taxon>Octopodidae</taxon>
        <taxon>Octopus</taxon>
    </lineage>
</organism>
<gene>
    <name evidence="1" type="ORF">OCBIM_22026566mg</name>
</gene>
<evidence type="ECO:0000313" key="1">
    <source>
        <dbReference type="EMBL" id="KOF98255.1"/>
    </source>
</evidence>
<sequence>MYIYYTHIHMTVRSIFHTTKDYLIYFFTHANQRITKQTEKNPTLRLIRMYTTNIYLLT</sequence>
<reference evidence="1" key="1">
    <citation type="submission" date="2015-07" db="EMBL/GenBank/DDBJ databases">
        <title>MeaNS - Measles Nucleotide Surveillance Program.</title>
        <authorList>
            <person name="Tran T."/>
            <person name="Druce J."/>
        </authorList>
    </citation>
    <scope>NUCLEOTIDE SEQUENCE</scope>
    <source>
        <strain evidence="1">UCB-OBI-ISO-001</strain>
        <tissue evidence="1">Gonad</tissue>
    </source>
</reference>
<protein>
    <submittedName>
        <fullName evidence="1">Uncharacterized protein</fullName>
    </submittedName>
</protein>
<accession>A0A0L8IB57</accession>
<proteinExistence type="predicted"/>
<dbReference type="EMBL" id="KQ416193">
    <property type="protein sequence ID" value="KOF98255.1"/>
    <property type="molecule type" value="Genomic_DNA"/>
</dbReference>